<dbReference type="CDD" id="cd08414">
    <property type="entry name" value="PBP2_LTTR_aromatics_like"/>
    <property type="match status" value="1"/>
</dbReference>
<dbReference type="SUPFAM" id="SSF46785">
    <property type="entry name" value="Winged helix' DNA-binding domain"/>
    <property type="match status" value="1"/>
</dbReference>
<keyword evidence="8" id="KW-1185">Reference proteome</keyword>
<dbReference type="Proteomes" id="UP000188836">
    <property type="component" value="Unassembled WGS sequence"/>
</dbReference>
<feature type="domain" description="HTH lysR-type" evidence="6">
    <location>
        <begin position="1"/>
        <end position="60"/>
    </location>
</feature>
<dbReference type="PRINTS" id="PR00039">
    <property type="entry name" value="HTHLYSR"/>
</dbReference>
<accession>A0A1W0BKB3</accession>
<dbReference type="Pfam" id="PF03466">
    <property type="entry name" value="LysR_substrate"/>
    <property type="match status" value="1"/>
</dbReference>
<dbReference type="GO" id="GO:0032993">
    <property type="term" value="C:protein-DNA complex"/>
    <property type="evidence" value="ECO:0007669"/>
    <property type="project" value="TreeGrafter"/>
</dbReference>
<evidence type="ECO:0000256" key="1">
    <source>
        <dbReference type="ARBA" id="ARBA00009437"/>
    </source>
</evidence>
<evidence type="ECO:0000259" key="6">
    <source>
        <dbReference type="PROSITE" id="PS50931"/>
    </source>
</evidence>
<reference evidence="7 8" key="1">
    <citation type="journal article" date="2016" name="Antonie Van Leeuwenhoek">
        <title>Nocardia donostiensis sp. nov., isolated from human respiratory specimens.</title>
        <authorList>
            <person name="Ercibengoa M."/>
            <person name="Bell M."/>
            <person name="Marimon J.M."/>
            <person name="Humrighouse B."/>
            <person name="Klenk H.P."/>
            <person name="Potter G."/>
            <person name="Perez-Trallero E."/>
        </authorList>
    </citation>
    <scope>NUCLEOTIDE SEQUENCE [LARGE SCALE GENOMIC DNA]</scope>
    <source>
        <strain evidence="7 8">X1655</strain>
    </source>
</reference>
<dbReference type="Gene3D" id="1.10.10.10">
    <property type="entry name" value="Winged helix-like DNA-binding domain superfamily/Winged helix DNA-binding domain"/>
    <property type="match status" value="1"/>
</dbReference>
<keyword evidence="4" id="KW-0010">Activator</keyword>
<dbReference type="Pfam" id="PF00126">
    <property type="entry name" value="HTH_1"/>
    <property type="match status" value="1"/>
</dbReference>
<dbReference type="GO" id="GO:0003677">
    <property type="term" value="F:DNA binding"/>
    <property type="evidence" value="ECO:0007669"/>
    <property type="project" value="UniProtKB-KW"/>
</dbReference>
<keyword evidence="2" id="KW-0805">Transcription regulation</keyword>
<sequence>MDVHGRELRYFVAVAEQLNFTRAAEGLFVSQPALSKQIRMLERQLGARLFERDGRSVRLTPVGEALLPHARRMLALWDQARAEVDTAKAAQLASLVIGISTSPGRGLLPAVRSRFATAFPSAKPVLRQVAWADPTAGLGDSTTDVAYVWLPLTDAARYEWIVVAHEPRLVALPETHRLAAQETVDFADLLDDPFLALPESAGTLRDYWLALDARDGHPPIIGGEVSSTEETYEAVRGGDGIVLLAAGNASLVIHDGIVAREVRGITPSELALAWRRDDHRPLVRGYAEACRLALAGSGIHR</sequence>
<gene>
    <name evidence="7" type="ORF">B0T46_10175</name>
</gene>
<comment type="caution">
    <text evidence="7">The sequence shown here is derived from an EMBL/GenBank/DDBJ whole genome shotgun (WGS) entry which is preliminary data.</text>
</comment>
<dbReference type="RefSeq" id="WP_077116442.1">
    <property type="nucleotide sequence ID" value="NZ_MUKP01000004.1"/>
</dbReference>
<evidence type="ECO:0000313" key="8">
    <source>
        <dbReference type="Proteomes" id="UP000188836"/>
    </source>
</evidence>
<keyword evidence="3" id="KW-0238">DNA-binding</keyword>
<dbReference type="EMBL" id="MUMY01000007">
    <property type="protein sequence ID" value="ONM48962.1"/>
    <property type="molecule type" value="Genomic_DNA"/>
</dbReference>
<dbReference type="PANTHER" id="PTHR30346:SF0">
    <property type="entry name" value="HCA OPERON TRANSCRIPTIONAL ACTIVATOR HCAR"/>
    <property type="match status" value="1"/>
</dbReference>
<proteinExistence type="inferred from homology"/>
<dbReference type="PANTHER" id="PTHR30346">
    <property type="entry name" value="TRANSCRIPTIONAL DUAL REGULATOR HCAR-RELATED"/>
    <property type="match status" value="1"/>
</dbReference>
<dbReference type="InterPro" id="IPR000847">
    <property type="entry name" value="LysR_HTH_N"/>
</dbReference>
<evidence type="ECO:0000256" key="2">
    <source>
        <dbReference type="ARBA" id="ARBA00023015"/>
    </source>
</evidence>
<evidence type="ECO:0000256" key="3">
    <source>
        <dbReference type="ARBA" id="ARBA00023125"/>
    </source>
</evidence>
<dbReference type="InterPro" id="IPR036390">
    <property type="entry name" value="WH_DNA-bd_sf"/>
</dbReference>
<dbReference type="InterPro" id="IPR036388">
    <property type="entry name" value="WH-like_DNA-bd_sf"/>
</dbReference>
<evidence type="ECO:0000256" key="4">
    <source>
        <dbReference type="ARBA" id="ARBA00023159"/>
    </source>
</evidence>
<organism evidence="7 8">
    <name type="scientific">Nocardia donostiensis</name>
    <dbReference type="NCBI Taxonomy" id="1538463"/>
    <lineage>
        <taxon>Bacteria</taxon>
        <taxon>Bacillati</taxon>
        <taxon>Actinomycetota</taxon>
        <taxon>Actinomycetes</taxon>
        <taxon>Mycobacteriales</taxon>
        <taxon>Nocardiaceae</taxon>
        <taxon>Nocardia</taxon>
    </lineage>
</organism>
<protein>
    <submittedName>
        <fullName evidence="7">LysR family transcriptional regulator</fullName>
    </submittedName>
</protein>
<dbReference type="InterPro" id="IPR005119">
    <property type="entry name" value="LysR_subst-bd"/>
</dbReference>
<dbReference type="SUPFAM" id="SSF53850">
    <property type="entry name" value="Periplasmic binding protein-like II"/>
    <property type="match status" value="1"/>
</dbReference>
<name>A0A1W0BKB3_9NOCA</name>
<keyword evidence="5" id="KW-0804">Transcription</keyword>
<evidence type="ECO:0000256" key="5">
    <source>
        <dbReference type="ARBA" id="ARBA00023163"/>
    </source>
</evidence>
<dbReference type="FunFam" id="1.10.10.10:FF:000001">
    <property type="entry name" value="LysR family transcriptional regulator"/>
    <property type="match status" value="1"/>
</dbReference>
<dbReference type="Gene3D" id="3.40.190.10">
    <property type="entry name" value="Periplasmic binding protein-like II"/>
    <property type="match status" value="2"/>
</dbReference>
<dbReference type="GO" id="GO:0003700">
    <property type="term" value="F:DNA-binding transcription factor activity"/>
    <property type="evidence" value="ECO:0007669"/>
    <property type="project" value="InterPro"/>
</dbReference>
<evidence type="ECO:0000313" key="7">
    <source>
        <dbReference type="EMBL" id="ONM48962.1"/>
    </source>
</evidence>
<comment type="similarity">
    <text evidence="1">Belongs to the LysR transcriptional regulatory family.</text>
</comment>
<dbReference type="PROSITE" id="PS50931">
    <property type="entry name" value="HTH_LYSR"/>
    <property type="match status" value="1"/>
</dbReference>
<dbReference type="AlphaFoldDB" id="A0A1W0BKB3"/>
<dbReference type="OrthoDB" id="3176554at2"/>